<comment type="caution">
    <text evidence="1">The sequence shown here is derived from an EMBL/GenBank/DDBJ whole genome shotgun (WGS) entry which is preliminary data.</text>
</comment>
<proteinExistence type="predicted"/>
<reference evidence="1 2" key="1">
    <citation type="submission" date="2016-07" db="EMBL/GenBank/DDBJ databases">
        <title>Pervasive Adenine N6-methylation of Active Genes in Fungi.</title>
        <authorList>
            <consortium name="DOE Joint Genome Institute"/>
            <person name="Mondo S.J."/>
            <person name="Dannebaum R.O."/>
            <person name="Kuo R.C."/>
            <person name="Labutti K."/>
            <person name="Haridas S."/>
            <person name="Kuo A."/>
            <person name="Salamov A."/>
            <person name="Ahrendt S.R."/>
            <person name="Lipzen A."/>
            <person name="Sullivan W."/>
            <person name="Andreopoulos W.B."/>
            <person name="Clum A."/>
            <person name="Lindquist E."/>
            <person name="Daum C."/>
            <person name="Ramamoorthy G.K."/>
            <person name="Gryganskyi A."/>
            <person name="Culley D."/>
            <person name="Magnuson J.K."/>
            <person name="James T.Y."/>
            <person name="O'Malley M.A."/>
            <person name="Stajich J.E."/>
            <person name="Spatafora J.W."/>
            <person name="Visel A."/>
            <person name="Grigoriev I.V."/>
        </authorList>
    </citation>
    <scope>NUCLEOTIDE SEQUENCE [LARGE SCALE GENOMIC DNA]</scope>
    <source>
        <strain evidence="1 2">62-1032</strain>
    </source>
</reference>
<gene>
    <name evidence="1" type="ORF">BCR35DRAFT_310277</name>
</gene>
<keyword evidence="2" id="KW-1185">Reference proteome</keyword>
<dbReference type="AlphaFoldDB" id="A0A1Y2D627"/>
<dbReference type="InParanoid" id="A0A1Y2D627"/>
<sequence>MPGDVTLSSPSRLPRWLARSSTPIRLAGLAVASLLLWLVLSRPSAPPRRLNERSVDNAPTHVSTPRLRQLKGTQRSGLGDRMQRACGEMDEPMTYWLDTFERMETGSGWCSSLEGGDHEKERLVKAASRQCGSWCIWDTSTEELAGWSLQTGDTGACFVGFRSPHHCDEWLSMRDKLLESE</sequence>
<dbReference type="Proteomes" id="UP000193467">
    <property type="component" value="Unassembled WGS sequence"/>
</dbReference>
<evidence type="ECO:0000313" key="1">
    <source>
        <dbReference type="EMBL" id="ORY54759.1"/>
    </source>
</evidence>
<dbReference type="EMBL" id="MCGR01000095">
    <property type="protein sequence ID" value="ORY54759.1"/>
    <property type="molecule type" value="Genomic_DNA"/>
</dbReference>
<protein>
    <submittedName>
        <fullName evidence="1">Uncharacterized protein</fullName>
    </submittedName>
</protein>
<evidence type="ECO:0000313" key="2">
    <source>
        <dbReference type="Proteomes" id="UP000193467"/>
    </source>
</evidence>
<accession>A0A1Y2D627</accession>
<name>A0A1Y2D627_9BASI</name>
<organism evidence="1 2">
    <name type="scientific">Leucosporidium creatinivorum</name>
    <dbReference type="NCBI Taxonomy" id="106004"/>
    <lineage>
        <taxon>Eukaryota</taxon>
        <taxon>Fungi</taxon>
        <taxon>Dikarya</taxon>
        <taxon>Basidiomycota</taxon>
        <taxon>Pucciniomycotina</taxon>
        <taxon>Microbotryomycetes</taxon>
        <taxon>Leucosporidiales</taxon>
        <taxon>Leucosporidium</taxon>
    </lineage>
</organism>